<dbReference type="EMBL" id="JACAZH010000026">
    <property type="protein sequence ID" value="KAF7341824.1"/>
    <property type="molecule type" value="Genomic_DNA"/>
</dbReference>
<gene>
    <name evidence="3" type="ORF">MSAN_02037500</name>
</gene>
<evidence type="ECO:0000259" key="1">
    <source>
        <dbReference type="Pfam" id="PF13358"/>
    </source>
</evidence>
<proteinExistence type="predicted"/>
<dbReference type="Gene3D" id="1.10.10.10">
    <property type="entry name" value="Winged helix-like DNA-binding domain superfamily/Winged helix DNA-binding domain"/>
    <property type="match status" value="1"/>
</dbReference>
<dbReference type="Proteomes" id="UP000623467">
    <property type="component" value="Unassembled WGS sequence"/>
</dbReference>
<dbReference type="InterPro" id="IPR055247">
    <property type="entry name" value="InsJ-like_HTH"/>
</dbReference>
<evidence type="ECO:0000313" key="3">
    <source>
        <dbReference type="EMBL" id="KAF7341824.1"/>
    </source>
</evidence>
<dbReference type="PANTHER" id="PTHR46564">
    <property type="entry name" value="TRANSPOSASE"/>
    <property type="match status" value="1"/>
</dbReference>
<accession>A0A8H6XJZ9</accession>
<evidence type="ECO:0000259" key="2">
    <source>
        <dbReference type="Pfam" id="PF13518"/>
    </source>
</evidence>
<dbReference type="SUPFAM" id="SSF46689">
    <property type="entry name" value="Homeodomain-like"/>
    <property type="match status" value="1"/>
</dbReference>
<name>A0A8H6XJZ9_9AGAR</name>
<dbReference type="GO" id="GO:0003676">
    <property type="term" value="F:nucleic acid binding"/>
    <property type="evidence" value="ECO:0007669"/>
    <property type="project" value="InterPro"/>
</dbReference>
<dbReference type="Pfam" id="PF13518">
    <property type="entry name" value="HTH_28"/>
    <property type="match status" value="1"/>
</dbReference>
<protein>
    <submittedName>
        <fullName evidence="3">Transposase domain-containing protein</fullName>
    </submittedName>
</protein>
<comment type="caution">
    <text evidence="3">The sequence shown here is derived from an EMBL/GenBank/DDBJ whole genome shotgun (WGS) entry which is preliminary data.</text>
</comment>
<feature type="domain" description="Tc1-like transposase DDE" evidence="1">
    <location>
        <begin position="147"/>
        <end position="285"/>
    </location>
</feature>
<evidence type="ECO:0000313" key="4">
    <source>
        <dbReference type="Proteomes" id="UP000623467"/>
    </source>
</evidence>
<feature type="domain" description="Insertion element IS150 protein InsJ-like helix-turn-helix" evidence="2">
    <location>
        <begin position="11"/>
        <end position="64"/>
    </location>
</feature>
<dbReference type="InterPro" id="IPR038717">
    <property type="entry name" value="Tc1-like_DDE_dom"/>
</dbReference>
<dbReference type="Pfam" id="PF13358">
    <property type="entry name" value="DDE_3"/>
    <property type="match status" value="1"/>
</dbReference>
<dbReference type="NCBIfam" id="NF033545">
    <property type="entry name" value="transpos_IS630"/>
    <property type="match status" value="1"/>
</dbReference>
<reference evidence="3" key="1">
    <citation type="submission" date="2020-05" db="EMBL/GenBank/DDBJ databases">
        <title>Mycena genomes resolve the evolution of fungal bioluminescence.</title>
        <authorList>
            <person name="Tsai I.J."/>
        </authorList>
    </citation>
    <scope>NUCLEOTIDE SEQUENCE</scope>
    <source>
        <strain evidence="3">160909Yilan</strain>
    </source>
</reference>
<dbReference type="OrthoDB" id="3022198at2759"/>
<dbReference type="InterPro" id="IPR036388">
    <property type="entry name" value="WH-like_DNA-bd_sf"/>
</dbReference>
<keyword evidence="4" id="KW-1185">Reference proteome</keyword>
<dbReference type="InterPro" id="IPR009057">
    <property type="entry name" value="Homeodomain-like_sf"/>
</dbReference>
<dbReference type="AlphaFoldDB" id="A0A8H6XJZ9"/>
<sequence length="320" mass="36670">MPGVPLAPQLRERIVAWRYEQRKPVDEIAELAGCSESTVYEILRNYRDFGQTNNPYAQRRGRPRALDMGDISYLSSVLDANPTLYLDEIQELLWENREVDVTLSTLSRALKQIAIMNKFVTREAVERDEMLRATWQAVHGDIPMEYFVWLDESSVDNRTHQRTSGWAGIGRACVRRETFIRGQRFSMLPALSCDGIIALDIFEGSVNKERFLGFLEKELAPKLTPYPGPRSVVVLDNCAIHHDEEVRRIVKVECAKVIYLPPYSPDFNPIEQAFSTIKAWLRRHEAEALNRDARPWLIHQAAMAVSSDDAEGWIINCGYS</sequence>
<dbReference type="InterPro" id="IPR047655">
    <property type="entry name" value="Transpos_IS630-like"/>
</dbReference>
<dbReference type="InterPro" id="IPR036397">
    <property type="entry name" value="RNaseH_sf"/>
</dbReference>
<dbReference type="PANTHER" id="PTHR46564:SF1">
    <property type="entry name" value="TRANSPOSASE"/>
    <property type="match status" value="1"/>
</dbReference>
<organism evidence="3 4">
    <name type="scientific">Mycena sanguinolenta</name>
    <dbReference type="NCBI Taxonomy" id="230812"/>
    <lineage>
        <taxon>Eukaryota</taxon>
        <taxon>Fungi</taxon>
        <taxon>Dikarya</taxon>
        <taxon>Basidiomycota</taxon>
        <taxon>Agaricomycotina</taxon>
        <taxon>Agaricomycetes</taxon>
        <taxon>Agaricomycetidae</taxon>
        <taxon>Agaricales</taxon>
        <taxon>Marasmiineae</taxon>
        <taxon>Mycenaceae</taxon>
        <taxon>Mycena</taxon>
    </lineage>
</organism>
<dbReference type="Gene3D" id="3.30.420.10">
    <property type="entry name" value="Ribonuclease H-like superfamily/Ribonuclease H"/>
    <property type="match status" value="1"/>
</dbReference>